<dbReference type="SUPFAM" id="SSF56935">
    <property type="entry name" value="Porins"/>
    <property type="match status" value="1"/>
</dbReference>
<reference evidence="4 5" key="1">
    <citation type="submission" date="2019-02" db="EMBL/GenBank/DDBJ databases">
        <title>Draft genome sequence of Muricauda sp. 176CP4-71.</title>
        <authorList>
            <person name="Park J.-S."/>
        </authorList>
    </citation>
    <scope>NUCLEOTIDE SEQUENCE [LARGE SCALE GENOMIC DNA]</scope>
    <source>
        <strain evidence="4 5">176CP4-71</strain>
    </source>
</reference>
<evidence type="ECO:0000256" key="2">
    <source>
        <dbReference type="SAM" id="SignalP"/>
    </source>
</evidence>
<sequence length="857" mass="96112">MKNTISVFFLVAFTSLFLVTSNAWAQEEENFQRIFENLTSYAITNYPEKGYLHTDKDYYRVGETIWFKAYLVNGVTHRKSDLSNVVYVELWGNAEKPIAQKIIQMDSLGGAGNISLDSSLAEGDYVLRAYTKYMLNEKEPRLFQKQLTIWVNEFGSKSGSKETDNVNESEGTAIQENKTISPSGGGRLELKFFPEGGTFISQSANTIGFQICNEKGRGVLSSGSIINQNGENVLEFKSDRNGLGSFQIRPKEGDEYFAVVADSEELFKLPSPKKDNYKLQVQNNGDHLVIKVDAPTAKDSKPTMLLGHMRGNIFFKHIAGIDSESSYARKLLLDELDQGMAQFILFDGNGNILNDRLTFINNTKNLASLHIAKVKASFHNREKVELRLSLKDEKSRNLNGNISISVRKRNLEGTQKKSDIKNWLLLDSDLGQTSDFLPNFFKENSIQNKNSLEALLMGRSWERFSKQNLLKTQVSKNPKYEPEKGIFISGRTTNVDNQNVPKKAKLTLGILEGSFFTQTQNTDHQGKFNFGPLAFNDSVQIVLDAIDPLAKKKEESKAVGIHLDTLSILPLIRTVEIQKNNMNRSSTKATLAETKNDYLRIVEALELPKNVIQLEETVVKERRKIKTNRELVDERLDELTPYSKPTHRLLLDSTNITDGARLVDIMALIPGVRVRGVYPDQSIRLTRALYNSVNLSTSPLLVIDGVPLIPIDESVASRVDFNTMDTFGIMFIDVLTGADAAYYGARGANGVIAMYTHQGGTFDFSEPIFSGILSVTVKGFDVPEVFPAPNYSIKKPEHSKPDYRNTLHWEPNIVLSKTKETEISFFTDDSYGEYVVEVQGVLSNGQVVSEETSFVVE</sequence>
<feature type="chain" id="PRO_5020542286" description="TonB-dependent receptor plug domain-containing protein" evidence="2">
    <location>
        <begin position="26"/>
        <end position="857"/>
    </location>
</feature>
<dbReference type="Gene3D" id="2.170.130.10">
    <property type="entry name" value="TonB-dependent receptor, plug domain"/>
    <property type="match status" value="1"/>
</dbReference>
<evidence type="ECO:0000313" key="4">
    <source>
        <dbReference type="EMBL" id="TAI48842.1"/>
    </source>
</evidence>
<dbReference type="EMBL" id="SGIU01000001">
    <property type="protein sequence ID" value="TAI48842.1"/>
    <property type="molecule type" value="Genomic_DNA"/>
</dbReference>
<keyword evidence="2" id="KW-0732">Signal</keyword>
<feature type="region of interest" description="Disordered" evidence="1">
    <location>
        <begin position="157"/>
        <end position="182"/>
    </location>
</feature>
<proteinExistence type="predicted"/>
<dbReference type="OrthoDB" id="679547at2"/>
<gene>
    <name evidence="4" type="ORF">EW142_03325</name>
</gene>
<feature type="compositionally biased region" description="Polar residues" evidence="1">
    <location>
        <begin position="166"/>
        <end position="182"/>
    </location>
</feature>
<evidence type="ECO:0000313" key="5">
    <source>
        <dbReference type="Proteomes" id="UP000291981"/>
    </source>
</evidence>
<keyword evidence="5" id="KW-1185">Reference proteome</keyword>
<feature type="signal peptide" evidence="2">
    <location>
        <begin position="1"/>
        <end position="25"/>
    </location>
</feature>
<dbReference type="InterPro" id="IPR037066">
    <property type="entry name" value="Plug_dom_sf"/>
</dbReference>
<dbReference type="InterPro" id="IPR012910">
    <property type="entry name" value="Plug_dom"/>
</dbReference>
<dbReference type="Pfam" id="PF07715">
    <property type="entry name" value="Plug"/>
    <property type="match status" value="1"/>
</dbReference>
<organism evidence="4 5">
    <name type="scientific">Flagellimonas allohymeniacidonis</name>
    <dbReference type="NCBI Taxonomy" id="2517819"/>
    <lineage>
        <taxon>Bacteria</taxon>
        <taxon>Pseudomonadati</taxon>
        <taxon>Bacteroidota</taxon>
        <taxon>Flavobacteriia</taxon>
        <taxon>Flavobacteriales</taxon>
        <taxon>Flavobacteriaceae</taxon>
        <taxon>Flagellimonas</taxon>
    </lineage>
</organism>
<name>A0A4Q8QEB3_9FLAO</name>
<comment type="caution">
    <text evidence="4">The sequence shown here is derived from an EMBL/GenBank/DDBJ whole genome shotgun (WGS) entry which is preliminary data.</text>
</comment>
<dbReference type="AlphaFoldDB" id="A0A4Q8QEB3"/>
<dbReference type="RefSeq" id="WP_130609623.1">
    <property type="nucleotide sequence ID" value="NZ_SGIU01000001.1"/>
</dbReference>
<evidence type="ECO:0000259" key="3">
    <source>
        <dbReference type="Pfam" id="PF07715"/>
    </source>
</evidence>
<dbReference type="Gene3D" id="2.60.40.1930">
    <property type="match status" value="1"/>
</dbReference>
<accession>A0A4Q8QEB3</accession>
<evidence type="ECO:0000256" key="1">
    <source>
        <dbReference type="SAM" id="MobiDB-lite"/>
    </source>
</evidence>
<dbReference type="Proteomes" id="UP000291981">
    <property type="component" value="Unassembled WGS sequence"/>
</dbReference>
<feature type="domain" description="TonB-dependent receptor plug" evidence="3">
    <location>
        <begin position="661"/>
        <end position="751"/>
    </location>
</feature>
<protein>
    <recommendedName>
        <fullName evidence="3">TonB-dependent receptor plug domain-containing protein</fullName>
    </recommendedName>
</protein>